<name>A0A226HPX6_9FLAO</name>
<protein>
    <submittedName>
        <fullName evidence="2">Metal transporter</fullName>
    </submittedName>
</protein>
<dbReference type="SUPFAM" id="SSF82866">
    <property type="entry name" value="Multidrug efflux transporter AcrB transmembrane domain"/>
    <property type="match status" value="1"/>
</dbReference>
<dbReference type="PANTHER" id="PTHR32063:SF19">
    <property type="entry name" value="CATION EFFLUX SYSTEM PROTEIN CUSA"/>
    <property type="match status" value="1"/>
</dbReference>
<dbReference type="SUPFAM" id="SSF82693">
    <property type="entry name" value="Multidrug efflux transporter AcrB pore domain, PN1, PN2, PC1 and PC2 subdomains"/>
    <property type="match status" value="2"/>
</dbReference>
<dbReference type="PANTHER" id="PTHR32063">
    <property type="match status" value="1"/>
</dbReference>
<proteinExistence type="predicted"/>
<feature type="transmembrane region" description="Helical" evidence="1">
    <location>
        <begin position="363"/>
        <end position="381"/>
    </location>
</feature>
<reference evidence="2 3" key="1">
    <citation type="submission" date="2016-11" db="EMBL/GenBank/DDBJ databases">
        <title>Whole genomes of Flavobacteriaceae.</title>
        <authorList>
            <person name="Stine C."/>
            <person name="Li C."/>
            <person name="Tadesse D."/>
        </authorList>
    </citation>
    <scope>NUCLEOTIDE SEQUENCE [LARGE SCALE GENOMIC DNA]</scope>
    <source>
        <strain evidence="2 3">CCUG 59446</strain>
    </source>
</reference>
<keyword evidence="1" id="KW-0472">Membrane</keyword>
<dbReference type="RefSeq" id="WP_089055911.1">
    <property type="nucleotide sequence ID" value="NZ_MUHA01000031.1"/>
</dbReference>
<keyword evidence="3" id="KW-1185">Reference proteome</keyword>
<dbReference type="InterPro" id="IPR001036">
    <property type="entry name" value="Acrflvin-R"/>
</dbReference>
<dbReference type="Gene3D" id="3.30.70.1320">
    <property type="entry name" value="Multidrug efflux transporter AcrB pore domain like"/>
    <property type="match status" value="1"/>
</dbReference>
<dbReference type="Gene3D" id="3.30.70.1430">
    <property type="entry name" value="Multidrug efflux transporter AcrB pore domain"/>
    <property type="match status" value="1"/>
</dbReference>
<dbReference type="GO" id="GO:0005886">
    <property type="term" value="C:plasma membrane"/>
    <property type="evidence" value="ECO:0007669"/>
    <property type="project" value="TreeGrafter"/>
</dbReference>
<gene>
    <name evidence="2" type="ORF">B0A75_19330</name>
</gene>
<evidence type="ECO:0000313" key="2">
    <source>
        <dbReference type="EMBL" id="OXA95510.1"/>
    </source>
</evidence>
<sequence length="436" mass="48659">MVHKLIEWSLRNRYIVLLLSAGIFVWGIISIQKNPIDAIPDLSENQVIVFTEWMGRAPQLVEDQITYPLVTNLQGLPKIKYVRAASMFGMSFIYVIFEDDVDVYWARSRVLERLSTISSTLPKGVAPQLGPDGTGVGHILWYTLEAPGIDLGEQRALQDWYVKFALQNVPGVSEIASFGGFQKEYQVTIDPNKLLYYKLSVPEVISAVRANNNESGGRKFDMSDIGYIIKTSGYLKSIKEIEDIPLKNQNGIPIKVSDIGTVQMSGETRLGIFDHNGTGEVVGGIVVMRYGENADAVIDNVKEKMKEVAKGLPKGVKFNIVYDRGHLIKESIDSVKRTLIEEMLVVSLIVIIFLFHWRSALSIIIQIPITIAASFILLNAFDISSNIMSLTGIALAIGVIVDNGIIMSENAYQHLSQRYAQWESEQKNETNSDEKN</sequence>
<keyword evidence="1" id="KW-1133">Transmembrane helix</keyword>
<dbReference type="Pfam" id="PF00873">
    <property type="entry name" value="ACR_tran"/>
    <property type="match status" value="1"/>
</dbReference>
<dbReference type="Gene3D" id="1.20.1640.10">
    <property type="entry name" value="Multidrug efflux transporter AcrB transmembrane domain"/>
    <property type="match status" value="1"/>
</dbReference>
<accession>A0A226HPX6</accession>
<dbReference type="SUPFAM" id="SSF82714">
    <property type="entry name" value="Multidrug efflux transporter AcrB TolC docking domain, DN and DC subdomains"/>
    <property type="match status" value="1"/>
</dbReference>
<evidence type="ECO:0000313" key="3">
    <source>
        <dbReference type="Proteomes" id="UP000198336"/>
    </source>
</evidence>
<dbReference type="PRINTS" id="PR00702">
    <property type="entry name" value="ACRIFLAVINRP"/>
</dbReference>
<dbReference type="GO" id="GO:0042910">
    <property type="term" value="F:xenobiotic transmembrane transporter activity"/>
    <property type="evidence" value="ECO:0007669"/>
    <property type="project" value="TreeGrafter"/>
</dbReference>
<dbReference type="InterPro" id="IPR027463">
    <property type="entry name" value="AcrB_DN_DC_subdom"/>
</dbReference>
<comment type="caution">
    <text evidence="2">The sequence shown here is derived from an EMBL/GenBank/DDBJ whole genome shotgun (WGS) entry which is preliminary data.</text>
</comment>
<organism evidence="2 3">
    <name type="scientific">Flavobacterium oncorhynchi</name>
    <dbReference type="NCBI Taxonomy" id="728056"/>
    <lineage>
        <taxon>Bacteria</taxon>
        <taxon>Pseudomonadati</taxon>
        <taxon>Bacteroidota</taxon>
        <taxon>Flavobacteriia</taxon>
        <taxon>Flavobacteriales</taxon>
        <taxon>Flavobacteriaceae</taxon>
        <taxon>Flavobacterium</taxon>
    </lineage>
</organism>
<dbReference type="AlphaFoldDB" id="A0A226HPX6"/>
<dbReference type="Gene3D" id="3.30.2090.10">
    <property type="entry name" value="Multidrug efflux transporter AcrB TolC docking domain, DN and DC subdomains"/>
    <property type="match status" value="1"/>
</dbReference>
<evidence type="ECO:0000256" key="1">
    <source>
        <dbReference type="SAM" id="Phobius"/>
    </source>
</evidence>
<dbReference type="Proteomes" id="UP000198336">
    <property type="component" value="Unassembled WGS sequence"/>
</dbReference>
<keyword evidence="1" id="KW-0812">Transmembrane</keyword>
<dbReference type="EMBL" id="MUHA01000031">
    <property type="protein sequence ID" value="OXA95510.1"/>
    <property type="molecule type" value="Genomic_DNA"/>
</dbReference>
<feature type="transmembrane region" description="Helical" evidence="1">
    <location>
        <begin position="12"/>
        <end position="31"/>
    </location>
</feature>